<dbReference type="Proteomes" id="UP000177921">
    <property type="component" value="Unassembled WGS sequence"/>
</dbReference>
<gene>
    <name evidence="1" type="ORF">A2618_00510</name>
</gene>
<organism evidence="1 2">
    <name type="scientific">Candidatus Collierbacteria bacterium RIFOXYD1_FULL_46_26</name>
    <dbReference type="NCBI Taxonomy" id="1817732"/>
    <lineage>
        <taxon>Bacteria</taxon>
        <taxon>Candidatus Collieribacteriota</taxon>
    </lineage>
</organism>
<name>A0A1F5G008_9BACT</name>
<sequence>MSSKFRFSIHILCSLGIISLLSSFFLLHPATLDSANLTSVKDTLQTSRLSWSARIEADGTDEGASRVQIQAAPAVPYNSTSTANLRAGDTIYINANSYTVVGIYDADEFTVSPIIGAGDADDGDPIQLKQTAQHVVSLTTASAIANGYFRVLIPADETTPADGNVDDGGFDFGTGSIDVAATDAGNYDFVVGVATASGGTGCTSPANYHCLEVHYSGNGGVGTAITINIGNTDGTNSLLNPTEVASHTEATADTYTFIVRNYDANNNLVDATPGKIALIESVRVTATVDPTISFTIAGIDTATSACGATPDIDTTTGTNAPLAVPFGTMALNTFKDAAHNLTVSTNAVGGYVVTAVENDQLSKDGLGVTTIPDTDCDGEDCTITSGTEWNTATDNGFGYSLENVDAASISFEYDTTGTTFRAKPFAILDTDTPETLFSSTTVANAENAYVCYRLGVGATQAAGDYENQITYTATGTF</sequence>
<reference evidence="1 2" key="1">
    <citation type="journal article" date="2016" name="Nat. Commun.">
        <title>Thousands of microbial genomes shed light on interconnected biogeochemical processes in an aquifer system.</title>
        <authorList>
            <person name="Anantharaman K."/>
            <person name="Brown C.T."/>
            <person name="Hug L.A."/>
            <person name="Sharon I."/>
            <person name="Castelle C.J."/>
            <person name="Probst A.J."/>
            <person name="Thomas B.C."/>
            <person name="Singh A."/>
            <person name="Wilkins M.J."/>
            <person name="Karaoz U."/>
            <person name="Brodie E.L."/>
            <person name="Williams K.H."/>
            <person name="Hubbard S.S."/>
            <person name="Banfield J.F."/>
        </authorList>
    </citation>
    <scope>NUCLEOTIDE SEQUENCE [LARGE SCALE GENOMIC DNA]</scope>
</reference>
<evidence type="ECO:0000313" key="2">
    <source>
        <dbReference type="Proteomes" id="UP000177921"/>
    </source>
</evidence>
<accession>A0A1F5G008</accession>
<dbReference type="EMBL" id="MFAR01000011">
    <property type="protein sequence ID" value="OGD85182.1"/>
    <property type="molecule type" value="Genomic_DNA"/>
</dbReference>
<evidence type="ECO:0000313" key="1">
    <source>
        <dbReference type="EMBL" id="OGD85182.1"/>
    </source>
</evidence>
<dbReference type="AlphaFoldDB" id="A0A1F5G008"/>
<protein>
    <submittedName>
        <fullName evidence="1">Uncharacterized protein</fullName>
    </submittedName>
</protein>
<comment type="caution">
    <text evidence="1">The sequence shown here is derived from an EMBL/GenBank/DDBJ whole genome shotgun (WGS) entry which is preliminary data.</text>
</comment>
<proteinExistence type="predicted"/>